<accession>B1G6F3</accession>
<evidence type="ECO:0000256" key="6">
    <source>
        <dbReference type="ARBA" id="ARBA00022989"/>
    </source>
</evidence>
<evidence type="ECO:0000259" key="10">
    <source>
        <dbReference type="Pfam" id="PF04290"/>
    </source>
</evidence>
<keyword evidence="4 9" id="KW-0997">Cell inner membrane</keyword>
<dbReference type="PANTHER" id="PTHR35011">
    <property type="entry name" value="2,3-DIKETO-L-GULONATE TRAP TRANSPORTER SMALL PERMEASE PROTEIN YIAM"/>
    <property type="match status" value="1"/>
</dbReference>
<feature type="domain" description="Tripartite ATP-independent periplasmic transporters DctQ component" evidence="10">
    <location>
        <begin position="7"/>
        <end position="130"/>
    </location>
</feature>
<keyword evidence="2 9" id="KW-0813">Transport</keyword>
<comment type="subunit">
    <text evidence="9">The complex comprises the extracytoplasmic solute receptor protein and the two transmembrane proteins.</text>
</comment>
<keyword evidence="5 9" id="KW-0812">Transmembrane</keyword>
<dbReference type="PANTHER" id="PTHR35011:SF2">
    <property type="entry name" value="2,3-DIKETO-L-GULONATE TRAP TRANSPORTER SMALL PERMEASE PROTEIN YIAM"/>
    <property type="match status" value="1"/>
</dbReference>
<evidence type="ECO:0000256" key="8">
    <source>
        <dbReference type="ARBA" id="ARBA00038436"/>
    </source>
</evidence>
<dbReference type="Pfam" id="PF04290">
    <property type="entry name" value="DctQ"/>
    <property type="match status" value="1"/>
</dbReference>
<dbReference type="InterPro" id="IPR055348">
    <property type="entry name" value="DctQ"/>
</dbReference>
<sequence length="260" mass="28299">MLIAQVFLIFVATLSRSVFHLSALMGVDELSPLFLVTAAFLGGAVAYSRGHFLSIRLLVDRLPRRWQDTCDGASGWIVIIVSLLIGGLSIPLLISNADESTVLLGIPYAWSTLPITVGSALFVIHAALANLKRPTFAKLASFALVWLPVLLFMLCKTWLGLHAPVLKPALLAGDPANVASGRKSSDRWRFSQRFAMRHMRSNSLTPRTTALPTVYGAQTCNARRGLRKRWWPAIAGLTRTTCFRTGCPTAESIVAAWAAA</sequence>
<evidence type="ECO:0000256" key="9">
    <source>
        <dbReference type="RuleBase" id="RU369079"/>
    </source>
</evidence>
<keyword evidence="3" id="KW-1003">Cell membrane</keyword>
<evidence type="ECO:0000256" key="7">
    <source>
        <dbReference type="ARBA" id="ARBA00023136"/>
    </source>
</evidence>
<dbReference type="GO" id="GO:0015740">
    <property type="term" value="P:C4-dicarboxylate transport"/>
    <property type="evidence" value="ECO:0007669"/>
    <property type="project" value="TreeGrafter"/>
</dbReference>
<dbReference type="GO" id="GO:0022857">
    <property type="term" value="F:transmembrane transporter activity"/>
    <property type="evidence" value="ECO:0007669"/>
    <property type="project" value="UniProtKB-UniRule"/>
</dbReference>
<gene>
    <name evidence="11" type="ORF">BgramDRAFT_5001</name>
</gene>
<comment type="function">
    <text evidence="9">Part of the tripartite ATP-independent periplasmic (TRAP) transport system.</text>
</comment>
<feature type="transmembrane region" description="Helical" evidence="9">
    <location>
        <begin position="33"/>
        <end position="52"/>
    </location>
</feature>
<name>B1G6F3_PARG4</name>
<evidence type="ECO:0000256" key="3">
    <source>
        <dbReference type="ARBA" id="ARBA00022475"/>
    </source>
</evidence>
<dbReference type="Proteomes" id="UP000005045">
    <property type="component" value="Unassembled WGS sequence"/>
</dbReference>
<feature type="transmembrane region" description="Helical" evidence="9">
    <location>
        <begin position="73"/>
        <end position="94"/>
    </location>
</feature>
<comment type="subcellular location">
    <subcellularLocation>
        <location evidence="1 9">Cell inner membrane</location>
        <topology evidence="1 9">Multi-pass membrane protein</topology>
    </subcellularLocation>
</comment>
<dbReference type="EMBL" id="ABLD01000019">
    <property type="protein sequence ID" value="EDT08319.1"/>
    <property type="molecule type" value="Genomic_DNA"/>
</dbReference>
<comment type="similarity">
    <text evidence="8 9">Belongs to the TRAP transporter small permease family.</text>
</comment>
<keyword evidence="7 9" id="KW-0472">Membrane</keyword>
<evidence type="ECO:0000313" key="12">
    <source>
        <dbReference type="Proteomes" id="UP000005045"/>
    </source>
</evidence>
<evidence type="ECO:0000256" key="2">
    <source>
        <dbReference type="ARBA" id="ARBA00022448"/>
    </source>
</evidence>
<dbReference type="AlphaFoldDB" id="B1G6F3"/>
<dbReference type="InterPro" id="IPR007387">
    <property type="entry name" value="TRAP_DctQ"/>
</dbReference>
<evidence type="ECO:0000256" key="1">
    <source>
        <dbReference type="ARBA" id="ARBA00004429"/>
    </source>
</evidence>
<comment type="caution">
    <text evidence="11">The sequence shown here is derived from an EMBL/GenBank/DDBJ whole genome shotgun (WGS) entry which is preliminary data.</text>
</comment>
<reference evidence="11 12" key="1">
    <citation type="submission" date="2008-03" db="EMBL/GenBank/DDBJ databases">
        <title>Sequencing of the draft genome and assembly of Burkholderia graminis C4D1M.</title>
        <authorList>
            <consortium name="US DOE Joint Genome Institute (JGI-PGF)"/>
            <person name="Copeland A."/>
            <person name="Lucas S."/>
            <person name="Lapidus A."/>
            <person name="Glavina del Rio T."/>
            <person name="Dalin E."/>
            <person name="Tice H."/>
            <person name="Bruce D."/>
            <person name="Goodwin L."/>
            <person name="Pitluck S."/>
            <person name="Larimer F."/>
            <person name="Land M.L."/>
            <person name="Hauser L."/>
            <person name="Tiedje J."/>
            <person name="Richardson P."/>
        </authorList>
    </citation>
    <scope>NUCLEOTIDE SEQUENCE [LARGE SCALE GENOMIC DNA]</scope>
    <source>
        <strain evidence="12">ATCC 700544 / DSM 17151 / LMG 18924 / NCIMB 13744 / C4D1M</strain>
    </source>
</reference>
<evidence type="ECO:0000256" key="5">
    <source>
        <dbReference type="ARBA" id="ARBA00022692"/>
    </source>
</evidence>
<proteinExistence type="inferred from homology"/>
<organism evidence="11 12">
    <name type="scientific">Paraburkholderia graminis (strain ATCC 700544 / DSM 17151 / LMG 18924 / NCIMB 13744 / C4D1M)</name>
    <dbReference type="NCBI Taxonomy" id="396598"/>
    <lineage>
        <taxon>Bacteria</taxon>
        <taxon>Pseudomonadati</taxon>
        <taxon>Pseudomonadota</taxon>
        <taxon>Betaproteobacteria</taxon>
        <taxon>Burkholderiales</taxon>
        <taxon>Burkholderiaceae</taxon>
        <taxon>Paraburkholderia</taxon>
    </lineage>
</organism>
<dbReference type="GO" id="GO:0005886">
    <property type="term" value="C:plasma membrane"/>
    <property type="evidence" value="ECO:0007669"/>
    <property type="project" value="UniProtKB-SubCell"/>
</dbReference>
<feature type="transmembrane region" description="Helical" evidence="9">
    <location>
        <begin position="140"/>
        <end position="161"/>
    </location>
</feature>
<keyword evidence="12" id="KW-1185">Reference proteome</keyword>
<feature type="transmembrane region" description="Helical" evidence="9">
    <location>
        <begin position="106"/>
        <end position="128"/>
    </location>
</feature>
<keyword evidence="6 9" id="KW-1133">Transmembrane helix</keyword>
<protein>
    <recommendedName>
        <fullName evidence="9">TRAP transporter small permease protein</fullName>
    </recommendedName>
</protein>
<evidence type="ECO:0000313" key="11">
    <source>
        <dbReference type="EMBL" id="EDT08319.1"/>
    </source>
</evidence>
<evidence type="ECO:0000256" key="4">
    <source>
        <dbReference type="ARBA" id="ARBA00022519"/>
    </source>
</evidence>